<organism evidence="2">
    <name type="scientific">Physcomitrium patens</name>
    <name type="common">Spreading-leaved earth moss</name>
    <name type="synonym">Physcomitrella patens</name>
    <dbReference type="NCBI Taxonomy" id="3218"/>
    <lineage>
        <taxon>Eukaryota</taxon>
        <taxon>Viridiplantae</taxon>
        <taxon>Streptophyta</taxon>
        <taxon>Embryophyta</taxon>
        <taxon>Bryophyta</taxon>
        <taxon>Bryophytina</taxon>
        <taxon>Bryopsida</taxon>
        <taxon>Funariidae</taxon>
        <taxon>Funariales</taxon>
        <taxon>Funariaceae</taxon>
        <taxon>Physcomitrium</taxon>
    </lineage>
</organism>
<reference evidence="2 5" key="1">
    <citation type="journal article" date="2008" name="Science">
        <title>The Physcomitrella genome reveals evolutionary insights into the conquest of land by plants.</title>
        <authorList>
            <person name="Rensing S."/>
            <person name="Lang D."/>
            <person name="Zimmer A."/>
            <person name="Terry A."/>
            <person name="Salamov A."/>
            <person name="Shapiro H."/>
            <person name="Nishiyama T."/>
            <person name="Perroud P.-F."/>
            <person name="Lindquist E."/>
            <person name="Kamisugi Y."/>
            <person name="Tanahashi T."/>
            <person name="Sakakibara K."/>
            <person name="Fujita T."/>
            <person name="Oishi K."/>
            <person name="Shin-I T."/>
            <person name="Kuroki Y."/>
            <person name="Toyoda A."/>
            <person name="Suzuki Y."/>
            <person name="Hashimoto A."/>
            <person name="Yamaguchi K."/>
            <person name="Sugano A."/>
            <person name="Kohara Y."/>
            <person name="Fujiyama A."/>
            <person name="Anterola A."/>
            <person name="Aoki S."/>
            <person name="Ashton N."/>
            <person name="Barbazuk W.B."/>
            <person name="Barker E."/>
            <person name="Bennetzen J."/>
            <person name="Bezanilla M."/>
            <person name="Blankenship R."/>
            <person name="Cho S.H."/>
            <person name="Dutcher S."/>
            <person name="Estelle M."/>
            <person name="Fawcett J.A."/>
            <person name="Gundlach H."/>
            <person name="Hanada K."/>
            <person name="Heyl A."/>
            <person name="Hicks K.A."/>
            <person name="Hugh J."/>
            <person name="Lohr M."/>
            <person name="Mayer K."/>
            <person name="Melkozernov A."/>
            <person name="Murata T."/>
            <person name="Nelson D."/>
            <person name="Pils B."/>
            <person name="Prigge M."/>
            <person name="Reiss B."/>
            <person name="Renner T."/>
            <person name="Rombauts S."/>
            <person name="Rushton P."/>
            <person name="Sanderfoot A."/>
            <person name="Schween G."/>
            <person name="Shiu S.-H."/>
            <person name="Stueber K."/>
            <person name="Theodoulou F.L."/>
            <person name="Tu H."/>
            <person name="Van de Peer Y."/>
            <person name="Verrier P.J."/>
            <person name="Waters E."/>
            <person name="Wood A."/>
            <person name="Yang L."/>
            <person name="Cove D."/>
            <person name="Cuming A."/>
            <person name="Hasebe M."/>
            <person name="Lucas S."/>
            <person name="Mishler D.B."/>
            <person name="Reski R."/>
            <person name="Grigoriev I."/>
            <person name="Quatrano R.S."/>
            <person name="Boore J.L."/>
        </authorList>
    </citation>
    <scope>NUCLEOTIDE SEQUENCE [LARGE SCALE GENOMIC DNA]</scope>
    <source>
        <strain evidence="4 5">cv. Gransden 2004</strain>
    </source>
</reference>
<dbReference type="EnsemblPlants" id="Pp3c7_10300V3.1">
    <property type="protein sequence ID" value="PAC:32925357.CDS.1"/>
    <property type="gene ID" value="Pp3c7_10300"/>
</dbReference>
<dbReference type="EMBL" id="ABEU02000007">
    <property type="protein sequence ID" value="PNR51034.1"/>
    <property type="molecule type" value="Genomic_DNA"/>
</dbReference>
<evidence type="ECO:0000313" key="3">
    <source>
        <dbReference type="EMBL" id="PNR51034.1"/>
    </source>
</evidence>
<evidence type="ECO:0000313" key="5">
    <source>
        <dbReference type="Proteomes" id="UP000006727"/>
    </source>
</evidence>
<evidence type="ECO:0000256" key="1">
    <source>
        <dbReference type="SAM" id="MobiDB-lite"/>
    </source>
</evidence>
<proteinExistence type="predicted"/>
<reference evidence="2 5" key="2">
    <citation type="journal article" date="2018" name="Plant J.">
        <title>The Physcomitrella patens chromosome-scale assembly reveals moss genome structure and evolution.</title>
        <authorList>
            <person name="Lang D."/>
            <person name="Ullrich K.K."/>
            <person name="Murat F."/>
            <person name="Fuchs J."/>
            <person name="Jenkins J."/>
            <person name="Haas F.B."/>
            <person name="Piednoel M."/>
            <person name="Gundlach H."/>
            <person name="Van Bel M."/>
            <person name="Meyberg R."/>
            <person name="Vives C."/>
            <person name="Morata J."/>
            <person name="Symeonidi A."/>
            <person name="Hiss M."/>
            <person name="Muchero W."/>
            <person name="Kamisugi Y."/>
            <person name="Saleh O."/>
            <person name="Blanc G."/>
            <person name="Decker E.L."/>
            <person name="van Gessel N."/>
            <person name="Grimwood J."/>
            <person name="Hayes R.D."/>
            <person name="Graham S.W."/>
            <person name="Gunter L.E."/>
            <person name="McDaniel S.F."/>
            <person name="Hoernstein S.N.W."/>
            <person name="Larsson A."/>
            <person name="Li F.W."/>
            <person name="Perroud P.F."/>
            <person name="Phillips J."/>
            <person name="Ranjan P."/>
            <person name="Rokshar D.S."/>
            <person name="Rothfels C.J."/>
            <person name="Schneider L."/>
            <person name="Shu S."/>
            <person name="Stevenson D.W."/>
            <person name="Thummler F."/>
            <person name="Tillich M."/>
            <person name="Villarreal Aguilar J.C."/>
            <person name="Widiez T."/>
            <person name="Wong G.K."/>
            <person name="Wymore A."/>
            <person name="Zhang Y."/>
            <person name="Zimmer A.D."/>
            <person name="Quatrano R.S."/>
            <person name="Mayer K.F.X."/>
            <person name="Goodstein D."/>
            <person name="Casacuberta J.M."/>
            <person name="Vandepoele K."/>
            <person name="Reski R."/>
            <person name="Cuming A.C."/>
            <person name="Tuskan G.A."/>
            <person name="Maumus F."/>
            <person name="Salse J."/>
            <person name="Schmutz J."/>
            <person name="Rensing S.A."/>
        </authorList>
    </citation>
    <scope>NUCLEOTIDE SEQUENCE [LARGE SCALE GENOMIC DNA]</scope>
    <source>
        <strain evidence="4 5">cv. Gransden 2004</strain>
    </source>
</reference>
<evidence type="ECO:0000313" key="4">
    <source>
        <dbReference type="EnsemblPlants" id="PAC:32925357.CDS.1"/>
    </source>
</evidence>
<dbReference type="Gramene" id="Pp3c7_10300V3.1">
    <property type="protein sequence ID" value="PAC:32925357.CDS.1"/>
    <property type="gene ID" value="Pp3c7_10300"/>
</dbReference>
<dbReference type="EMBL" id="ABEU02000007">
    <property type="protein sequence ID" value="PNR51027.1"/>
    <property type="molecule type" value="Genomic_DNA"/>
</dbReference>
<accession>A0A2K1KB74</accession>
<evidence type="ECO:0000313" key="2">
    <source>
        <dbReference type="EMBL" id="PNR51027.1"/>
    </source>
</evidence>
<dbReference type="EnsemblPlants" id="Pp3c7_10380V3.1">
    <property type="protein sequence ID" value="PAC:32925496.CDS.1"/>
    <property type="gene ID" value="Pp3c7_10380"/>
</dbReference>
<reference evidence="4" key="3">
    <citation type="submission" date="2020-12" db="UniProtKB">
        <authorList>
            <consortium name="EnsemblPlants"/>
        </authorList>
    </citation>
    <scope>IDENTIFICATION</scope>
</reference>
<dbReference type="InParanoid" id="A0A2K1KB74"/>
<dbReference type="Gramene" id="Pp3c7_10380V3.1">
    <property type="protein sequence ID" value="PAC:32925496.CDS.1"/>
    <property type="gene ID" value="Pp3c7_10380"/>
</dbReference>
<feature type="region of interest" description="Disordered" evidence="1">
    <location>
        <begin position="85"/>
        <end position="104"/>
    </location>
</feature>
<dbReference type="Proteomes" id="UP000006727">
    <property type="component" value="Chromosome 7"/>
</dbReference>
<sequence length="104" mass="11487">MAFAAWKWNEPKEVRIERTGEWGNSREGKIEKGGAGHENESAEGEEKQWAAAESSTAGFEPARGNPSRFRVCRLNHSAKLTRATIYNSGDPRPCWGSNPESLAP</sequence>
<keyword evidence="5" id="KW-1185">Reference proteome</keyword>
<gene>
    <name evidence="2" type="ORF">PHYPA_010213</name>
    <name evidence="3" type="ORF">PHYPA_010220</name>
</gene>
<protein>
    <submittedName>
        <fullName evidence="2 4">Uncharacterized protein</fullName>
    </submittedName>
</protein>
<name>A0A2K1KB74_PHYPA</name>
<feature type="region of interest" description="Disordered" evidence="1">
    <location>
        <begin position="16"/>
        <end position="67"/>
    </location>
</feature>
<feature type="compositionally biased region" description="Basic and acidic residues" evidence="1">
    <location>
        <begin position="16"/>
        <end position="48"/>
    </location>
</feature>
<dbReference type="AlphaFoldDB" id="A0A2K1KB74"/>